<reference evidence="1 2" key="1">
    <citation type="submission" date="2018-03" db="EMBL/GenBank/DDBJ databases">
        <title>The draft genome of Mesorhizobium soli JCM 19897.</title>
        <authorList>
            <person name="Li L."/>
            <person name="Liu L."/>
            <person name="Liang L."/>
            <person name="Wang T."/>
            <person name="Zhang X."/>
        </authorList>
    </citation>
    <scope>NUCLEOTIDE SEQUENCE [LARGE SCALE GENOMIC DNA]</scope>
    <source>
        <strain evidence="1 2">JCM 19897</strain>
    </source>
</reference>
<dbReference type="AlphaFoldDB" id="A0A2P7S4N5"/>
<name>A0A2P7S4N5_9HYPH</name>
<evidence type="ECO:0008006" key="3">
    <source>
        <dbReference type="Google" id="ProtNLM"/>
    </source>
</evidence>
<proteinExistence type="predicted"/>
<protein>
    <recommendedName>
        <fullName evidence="3">DUF3102 domain-containing protein</fullName>
    </recommendedName>
</protein>
<organism evidence="1 2">
    <name type="scientific">Pseudaminobacter soli</name>
    <name type="common">ex Li et al. 2025</name>
    <dbReference type="NCBI Taxonomy" id="1295366"/>
    <lineage>
        <taxon>Bacteria</taxon>
        <taxon>Pseudomonadati</taxon>
        <taxon>Pseudomonadota</taxon>
        <taxon>Alphaproteobacteria</taxon>
        <taxon>Hyphomicrobiales</taxon>
        <taxon>Phyllobacteriaceae</taxon>
        <taxon>Pseudaminobacter</taxon>
    </lineage>
</organism>
<dbReference type="RefSeq" id="WP_106726292.1">
    <property type="nucleotide sequence ID" value="NZ_PXYL01000014.1"/>
</dbReference>
<accession>A0A2P7S4N5</accession>
<dbReference type="OrthoDB" id="8115165at2"/>
<dbReference type="EMBL" id="PXYL01000014">
    <property type="protein sequence ID" value="PSJ57392.1"/>
    <property type="molecule type" value="Genomic_DNA"/>
</dbReference>
<gene>
    <name evidence="1" type="ORF">C7I85_22675</name>
</gene>
<evidence type="ECO:0000313" key="2">
    <source>
        <dbReference type="Proteomes" id="UP000240653"/>
    </source>
</evidence>
<evidence type="ECO:0000313" key="1">
    <source>
        <dbReference type="EMBL" id="PSJ57392.1"/>
    </source>
</evidence>
<sequence length="219" mass="24219">MRDQHAGMIVDPQVQALCDEFSVRIISKSAYPEPGETRAVATIGRLIRNHGEEHARLVLTVLMDCKGNHALIDEMALKAVSTMVLACHDMIEEDASAFLDLFDKIPFGALMMLANELRGIVHQGHALAGMLYLMSRRSATLTSREASRGMQTAARVSEAAKGREMPYRRRLREEEKIALGRELIEVKASLPHGHFGPWLKKQGVPISSAHQAMRLAKAA</sequence>
<keyword evidence="2" id="KW-1185">Reference proteome</keyword>
<dbReference type="Proteomes" id="UP000240653">
    <property type="component" value="Unassembled WGS sequence"/>
</dbReference>
<comment type="caution">
    <text evidence="1">The sequence shown here is derived from an EMBL/GenBank/DDBJ whole genome shotgun (WGS) entry which is preliminary data.</text>
</comment>